<evidence type="ECO:0000259" key="8">
    <source>
        <dbReference type="Pfam" id="PF02441"/>
    </source>
</evidence>
<evidence type="ECO:0000256" key="1">
    <source>
        <dbReference type="ARBA" id="ARBA00022602"/>
    </source>
</evidence>
<evidence type="ECO:0000256" key="6">
    <source>
        <dbReference type="ARBA" id="ARBA00060793"/>
    </source>
</evidence>
<dbReference type="KEGG" id="acx:Achr_33190"/>
<dbReference type="STRING" id="1328314.Achr_33190"/>
<feature type="binding site" evidence="7">
    <location>
        <position position="139"/>
    </location>
    <ligand>
        <name>FMN</name>
        <dbReference type="ChEBI" id="CHEBI:58210"/>
    </ligand>
</feature>
<feature type="binding site" evidence="7">
    <location>
        <position position="39"/>
    </location>
    <ligand>
        <name>FMN</name>
        <dbReference type="ChEBI" id="CHEBI:58210"/>
    </ligand>
</feature>
<keyword evidence="4 7" id="KW-0808">Transferase</keyword>
<feature type="binding site" evidence="7">
    <location>
        <position position="185"/>
    </location>
    <ligand>
        <name>dimethylallyl phosphate</name>
        <dbReference type="ChEBI" id="CHEBI:88052"/>
    </ligand>
</feature>
<dbReference type="HOGENOM" id="CLU_074522_0_0_6"/>
<comment type="catalytic activity">
    <reaction evidence="5 7">
        <text>dimethylallyl phosphate + FMNH2 = prenylated FMNH2 + phosphate</text>
        <dbReference type="Rhea" id="RHEA:37743"/>
        <dbReference type="ChEBI" id="CHEBI:43474"/>
        <dbReference type="ChEBI" id="CHEBI:57618"/>
        <dbReference type="ChEBI" id="CHEBI:87467"/>
        <dbReference type="ChEBI" id="CHEBI:88052"/>
        <dbReference type="EC" id="2.5.1.129"/>
    </reaction>
</comment>
<keyword evidence="2 7" id="KW-0285">Flavoprotein</keyword>
<dbReference type="GO" id="GO:0016831">
    <property type="term" value="F:carboxy-lyase activity"/>
    <property type="evidence" value="ECO:0007669"/>
    <property type="project" value="TreeGrafter"/>
</dbReference>
<evidence type="ECO:0000256" key="7">
    <source>
        <dbReference type="HAMAP-Rule" id="MF_01984"/>
    </source>
</evidence>
<organism evidence="9 10">
    <name type="scientific">Azotobacter chroococcum NCIMB 8003</name>
    <dbReference type="NCBI Taxonomy" id="1328314"/>
    <lineage>
        <taxon>Bacteria</taxon>
        <taxon>Pseudomonadati</taxon>
        <taxon>Pseudomonadota</taxon>
        <taxon>Gammaproteobacteria</taxon>
        <taxon>Pseudomonadales</taxon>
        <taxon>Pseudomonadaceae</taxon>
        <taxon>Azotobacter</taxon>
    </lineage>
</organism>
<dbReference type="InterPro" id="IPR003382">
    <property type="entry name" value="Flavoprotein"/>
</dbReference>
<dbReference type="PANTHER" id="PTHR43374">
    <property type="entry name" value="FLAVIN PRENYLTRANSFERASE"/>
    <property type="match status" value="1"/>
</dbReference>
<reference evidence="9 10" key="1">
    <citation type="journal article" date="2015" name="PLoS ONE">
        <title>Azotobacter Genomes: The Genome of Azotobacter chroococcum NCIMB 8003 (ATCC 4412).</title>
        <authorList>
            <person name="Robson R.L."/>
            <person name="Jones R."/>
            <person name="Robson R.M."/>
            <person name="Schwartz A."/>
            <person name="Richardson T.H."/>
        </authorList>
    </citation>
    <scope>NUCLEOTIDE SEQUENCE [LARGE SCALE GENOMIC DNA]</scope>
    <source>
        <strain evidence="9 10">NCIMB 8003</strain>
    </source>
</reference>
<evidence type="ECO:0000313" key="10">
    <source>
        <dbReference type="Proteomes" id="UP000068210"/>
    </source>
</evidence>
<dbReference type="HAMAP" id="MF_01984">
    <property type="entry name" value="ubiX_pad"/>
    <property type="match status" value="1"/>
</dbReference>
<feature type="domain" description="Flavoprotein" evidence="8">
    <location>
        <begin position="6"/>
        <end position="189"/>
    </location>
</feature>
<evidence type="ECO:0000256" key="4">
    <source>
        <dbReference type="ARBA" id="ARBA00022679"/>
    </source>
</evidence>
<keyword evidence="10" id="KW-1185">Reference proteome</keyword>
<dbReference type="Proteomes" id="UP000068210">
    <property type="component" value="Chromosome"/>
</dbReference>
<dbReference type="GeneID" id="61932480"/>
<accession>A0A0C4WPY6</accession>
<dbReference type="InterPro" id="IPR036551">
    <property type="entry name" value="Flavin_trans-like"/>
</dbReference>
<dbReference type="EC" id="2.5.1.129" evidence="7"/>
<name>A0A0C4WPY6_9GAMM</name>
<keyword evidence="3 7" id="KW-0288">FMN</keyword>
<feature type="binding site" evidence="7">
    <location>
        <position position="169"/>
    </location>
    <ligand>
        <name>dimethylallyl phosphate</name>
        <dbReference type="ChEBI" id="CHEBI:88052"/>
    </ligand>
</feature>
<dbReference type="Gene3D" id="3.40.50.1950">
    <property type="entry name" value="Flavin prenyltransferase-like"/>
    <property type="match status" value="1"/>
</dbReference>
<evidence type="ECO:0000313" key="9">
    <source>
        <dbReference type="EMBL" id="AJE22726.1"/>
    </source>
</evidence>
<dbReference type="AlphaFoldDB" id="A0A0C4WPY6"/>
<dbReference type="NCBIfam" id="TIGR00421">
    <property type="entry name" value="ubiX_pad"/>
    <property type="match status" value="1"/>
</dbReference>
<dbReference type="EMBL" id="CP010415">
    <property type="protein sequence ID" value="AJE22726.1"/>
    <property type="molecule type" value="Genomic_DNA"/>
</dbReference>
<evidence type="ECO:0000256" key="5">
    <source>
        <dbReference type="ARBA" id="ARBA00050612"/>
    </source>
</evidence>
<dbReference type="SUPFAM" id="SSF52507">
    <property type="entry name" value="Homo-oligomeric flavin-containing Cys decarboxylases, HFCD"/>
    <property type="match status" value="1"/>
</dbReference>
<dbReference type="Pfam" id="PF02441">
    <property type="entry name" value="Flavoprotein"/>
    <property type="match status" value="1"/>
</dbReference>
<dbReference type="RefSeq" id="WP_039805930.1">
    <property type="nucleotide sequence ID" value="NZ_CP010415.1"/>
</dbReference>
<feature type="binding site" evidence="7">
    <location>
        <begin position="104"/>
        <end position="107"/>
    </location>
    <ligand>
        <name>FMN</name>
        <dbReference type="ChEBI" id="CHEBI:58210"/>
    </ligand>
</feature>
<feature type="binding site" evidence="7">
    <location>
        <begin position="13"/>
        <end position="15"/>
    </location>
    <ligand>
        <name>FMN</name>
        <dbReference type="ChEBI" id="CHEBI:58210"/>
    </ligand>
</feature>
<dbReference type="FunFam" id="3.40.50.1950:FF:000001">
    <property type="entry name" value="Flavin prenyltransferase UbiX"/>
    <property type="match status" value="1"/>
</dbReference>
<comment type="similarity">
    <text evidence="6 7">Belongs to the UbiX/PAD1 family.</text>
</comment>
<dbReference type="InterPro" id="IPR004507">
    <property type="entry name" value="UbiX-like"/>
</dbReference>
<comment type="function">
    <text evidence="7">Flavin prenyltransferase that catalyzes the synthesis of the prenylated FMN cofactor (prenyl-FMN) for 4-hydroxy-3-polyprenylbenzoic acid decarboxylase UbiD. The prenyltransferase is metal-independent and links a dimethylallyl moiety from dimethylallyl monophosphate (DMAP) to the flavin N5 and C6 atoms of FMN.</text>
</comment>
<dbReference type="PANTHER" id="PTHR43374:SF1">
    <property type="entry name" value="FLAVIN PRENYLTRANSFERASE PAD1, MITOCHONDRIAL"/>
    <property type="match status" value="1"/>
</dbReference>
<keyword evidence="1 7" id="KW-0637">Prenyltransferase</keyword>
<proteinExistence type="inferred from homology"/>
<dbReference type="NCBIfam" id="NF004685">
    <property type="entry name" value="PRK06029.1"/>
    <property type="match status" value="1"/>
</dbReference>
<protein>
    <recommendedName>
        <fullName evidence="7">Flavin prenyltransferase UbiX</fullName>
        <ecNumber evidence="7">2.5.1.129</ecNumber>
    </recommendedName>
</protein>
<gene>
    <name evidence="7 9" type="primary">ubiX</name>
    <name evidence="9" type="ORF">Achr_33190</name>
</gene>
<sequence>MAGPQRVTLAMTGASGAQYGLRLLDCLVQEEREVHFLISKAAQLVIATETDVTLPAKPQAMQAFLSEYTGAAPGQIRVFGQEDWLAPPASGSSAPSAMVVVPCSTGSLSAIASGACNNLIERAADVALKERRQLILVPREAPYSTIHLENMLKLSNLGAIILPASPGFYHQPQSLDDLVDFVVARILNLLEIPQDMLPRWGEHYRASGEE</sequence>
<feature type="binding site" evidence="7">
    <location>
        <position position="116"/>
    </location>
    <ligand>
        <name>FMN</name>
        <dbReference type="ChEBI" id="CHEBI:58210"/>
    </ligand>
</feature>
<dbReference type="GO" id="GO:0106141">
    <property type="term" value="F:flavin prenyltransferase activity"/>
    <property type="evidence" value="ECO:0007669"/>
    <property type="project" value="UniProtKB-EC"/>
</dbReference>
<evidence type="ECO:0000256" key="2">
    <source>
        <dbReference type="ARBA" id="ARBA00022630"/>
    </source>
</evidence>
<evidence type="ECO:0000256" key="3">
    <source>
        <dbReference type="ARBA" id="ARBA00022643"/>
    </source>
</evidence>